<dbReference type="InterPro" id="IPR052026">
    <property type="entry name" value="ExeA_AAA_ATPase_DNA-bind"/>
</dbReference>
<feature type="domain" description="AAA+ ATPase" evidence="1">
    <location>
        <begin position="42"/>
        <end position="237"/>
    </location>
</feature>
<dbReference type="InterPro" id="IPR027417">
    <property type="entry name" value="P-loop_NTPase"/>
</dbReference>
<dbReference type="CDD" id="cd00009">
    <property type="entry name" value="AAA"/>
    <property type="match status" value="1"/>
</dbReference>
<dbReference type="SMART" id="SM00382">
    <property type="entry name" value="AAA"/>
    <property type="match status" value="1"/>
</dbReference>
<dbReference type="Pfam" id="PF13401">
    <property type="entry name" value="AAA_22"/>
    <property type="match status" value="1"/>
</dbReference>
<dbReference type="GO" id="GO:0016887">
    <property type="term" value="F:ATP hydrolysis activity"/>
    <property type="evidence" value="ECO:0007669"/>
    <property type="project" value="InterPro"/>
</dbReference>
<dbReference type="AlphaFoldDB" id="A0A1H7P7J1"/>
<proteinExistence type="predicted"/>
<dbReference type="STRING" id="1429083.GCA_001885685_01737"/>
<dbReference type="InterPro" id="IPR049945">
    <property type="entry name" value="AAA_22"/>
</dbReference>
<sequence length="324" mass="36003">MYQAFYGLREMPFSLTPNTEFMVRLPGHQECLNLLLVALEQGEGFIKISGEVGTGKTLLCRALLNSLDAERFQLAYVPNPCLTPEGLRRAVARELRLVEADSLGEIALLEAINQKLIELAHAGRSCVLLIDEAQALPDDTLEALRLLTNLETERSKLLQVVLFGQPELDDVLGQERFRQLRQRITFSYRLKQLEGEQIERYLNHRLSVAGYNGPALFERAALRLLAQGTRGVPRLINIVAHKALMVGFGKGQRRIPRSFVQRALDDTEGVQGPANAQPRWPWGVAAGLVVALTLWQAPALLNWLQPWLPTVANAEQGGGDESGQ</sequence>
<dbReference type="RefSeq" id="WP_074868546.1">
    <property type="nucleotide sequence ID" value="NZ_FOAS01000010.1"/>
</dbReference>
<gene>
    <name evidence="2" type="ORF">SAMN05216214_110136</name>
</gene>
<dbReference type="Proteomes" id="UP000185766">
    <property type="component" value="Unassembled WGS sequence"/>
</dbReference>
<dbReference type="PANTHER" id="PTHR35894:SF7">
    <property type="entry name" value="GENERAL SECRETION PATHWAY PROTEIN A-RELATED"/>
    <property type="match status" value="1"/>
</dbReference>
<accession>A0A1H7P7J1</accession>
<reference evidence="2 3" key="1">
    <citation type="submission" date="2016-10" db="EMBL/GenBank/DDBJ databases">
        <authorList>
            <person name="de Groot N.N."/>
        </authorList>
    </citation>
    <scope>NUCLEOTIDE SEQUENCE [LARGE SCALE GENOMIC DNA]</scope>
    <source>
        <strain evidence="2 3">JCM 19513</strain>
    </source>
</reference>
<protein>
    <submittedName>
        <fullName evidence="2">MSHA biogenesis protein MshM</fullName>
    </submittedName>
</protein>
<name>A0A1H7P7J1_9GAMM</name>
<organism evidence="2 3">
    <name type="scientific">Atopomonas hussainii</name>
    <dbReference type="NCBI Taxonomy" id="1429083"/>
    <lineage>
        <taxon>Bacteria</taxon>
        <taxon>Pseudomonadati</taxon>
        <taxon>Pseudomonadota</taxon>
        <taxon>Gammaproteobacteria</taxon>
        <taxon>Pseudomonadales</taxon>
        <taxon>Pseudomonadaceae</taxon>
        <taxon>Atopomonas</taxon>
    </lineage>
</organism>
<evidence type="ECO:0000313" key="2">
    <source>
        <dbReference type="EMBL" id="SEL31225.1"/>
    </source>
</evidence>
<dbReference type="Gene3D" id="3.40.50.300">
    <property type="entry name" value="P-loop containing nucleotide triphosphate hydrolases"/>
    <property type="match status" value="1"/>
</dbReference>
<dbReference type="EMBL" id="FOAS01000010">
    <property type="protein sequence ID" value="SEL31225.1"/>
    <property type="molecule type" value="Genomic_DNA"/>
</dbReference>
<dbReference type="SUPFAM" id="SSF52540">
    <property type="entry name" value="P-loop containing nucleoside triphosphate hydrolases"/>
    <property type="match status" value="1"/>
</dbReference>
<evidence type="ECO:0000259" key="1">
    <source>
        <dbReference type="SMART" id="SM00382"/>
    </source>
</evidence>
<keyword evidence="3" id="KW-1185">Reference proteome</keyword>
<evidence type="ECO:0000313" key="3">
    <source>
        <dbReference type="Proteomes" id="UP000185766"/>
    </source>
</evidence>
<dbReference type="InterPro" id="IPR003593">
    <property type="entry name" value="AAA+_ATPase"/>
</dbReference>
<dbReference type="PANTHER" id="PTHR35894">
    <property type="entry name" value="GENERAL SECRETION PATHWAY PROTEIN A-RELATED"/>
    <property type="match status" value="1"/>
</dbReference>